<dbReference type="AlphaFoldDB" id="A0A6J8AN48"/>
<accession>A0A6J8AN48</accession>
<gene>
    <name evidence="2" type="ORF">MCOR_9625</name>
</gene>
<evidence type="ECO:0000313" key="3">
    <source>
        <dbReference type="Proteomes" id="UP000507470"/>
    </source>
</evidence>
<evidence type="ECO:0000313" key="2">
    <source>
        <dbReference type="EMBL" id="CAC5371006.1"/>
    </source>
</evidence>
<proteinExistence type="predicted"/>
<keyword evidence="3" id="KW-1185">Reference proteome</keyword>
<dbReference type="Proteomes" id="UP000507470">
    <property type="component" value="Unassembled WGS sequence"/>
</dbReference>
<keyword evidence="1" id="KW-0472">Membrane</keyword>
<keyword evidence="1" id="KW-0812">Transmembrane</keyword>
<reference evidence="2 3" key="1">
    <citation type="submission" date="2020-06" db="EMBL/GenBank/DDBJ databases">
        <authorList>
            <person name="Li R."/>
            <person name="Bekaert M."/>
        </authorList>
    </citation>
    <scope>NUCLEOTIDE SEQUENCE [LARGE SCALE GENOMIC DNA]</scope>
    <source>
        <strain evidence="3">wild</strain>
    </source>
</reference>
<name>A0A6J8AN48_MYTCO</name>
<feature type="transmembrane region" description="Helical" evidence="1">
    <location>
        <begin position="90"/>
        <end position="111"/>
    </location>
</feature>
<dbReference type="OrthoDB" id="6071159at2759"/>
<protein>
    <submittedName>
        <fullName evidence="2">Uncharacterized protein</fullName>
    </submittedName>
</protein>
<evidence type="ECO:0000256" key="1">
    <source>
        <dbReference type="SAM" id="Phobius"/>
    </source>
</evidence>
<sequence length="353" mass="39949">MDLENCDTSQIQDESSCIKFDASLRNQLPRCSDFGNQLYDHCISEHVKCVFNMINILRRSISIEYLCKGTTHHNNVTGSRQTSENATGTVVGSVVGSVLFLCIVFLGIYIGRRFVFCAKSKEKLRNSPETNDYVGNQHIALPQAISPTRHGQYQNVHSKSGYKSTHNYSNTNIRLQNIDDKYDYSKNIETNNSKTFNDKTSTPTNVVLQDDSYKRNPEANNDAYAVVGPTAESSFKITPKTTTQGTENYMILDPNQTGFNRSRFPNADQAYELAKPIHDTKDQKSDLYALSPDGTYDHSGIARHNTHQDAIYTHAVDNVYDSASRGLNIARKEDTYDHFFEQETEDEYNISMH</sequence>
<organism evidence="2 3">
    <name type="scientific">Mytilus coruscus</name>
    <name type="common">Sea mussel</name>
    <dbReference type="NCBI Taxonomy" id="42192"/>
    <lineage>
        <taxon>Eukaryota</taxon>
        <taxon>Metazoa</taxon>
        <taxon>Spiralia</taxon>
        <taxon>Lophotrochozoa</taxon>
        <taxon>Mollusca</taxon>
        <taxon>Bivalvia</taxon>
        <taxon>Autobranchia</taxon>
        <taxon>Pteriomorphia</taxon>
        <taxon>Mytilida</taxon>
        <taxon>Mytiloidea</taxon>
        <taxon>Mytilidae</taxon>
        <taxon>Mytilinae</taxon>
        <taxon>Mytilus</taxon>
    </lineage>
</organism>
<dbReference type="EMBL" id="CACVKT020001743">
    <property type="protein sequence ID" value="CAC5371006.1"/>
    <property type="molecule type" value="Genomic_DNA"/>
</dbReference>
<keyword evidence="1" id="KW-1133">Transmembrane helix</keyword>